<dbReference type="PIR" id="PQ0819">
    <property type="entry name" value="PQ0819"/>
</dbReference>
<dbReference type="AlphaFoldDB" id="Q9S990"/>
<keyword evidence="3" id="KW-0934">Plastid</keyword>
<dbReference type="InterPro" id="IPR002347">
    <property type="entry name" value="SDR_fam"/>
</dbReference>
<evidence type="ECO:0000256" key="5">
    <source>
        <dbReference type="ARBA" id="ARBA00023002"/>
    </source>
</evidence>
<dbReference type="InterPro" id="IPR045000">
    <property type="entry name" value="TR"/>
</dbReference>
<evidence type="ECO:0000256" key="4">
    <source>
        <dbReference type="ARBA" id="ARBA00022857"/>
    </source>
</evidence>
<evidence type="ECO:0000256" key="3">
    <source>
        <dbReference type="ARBA" id="ARBA00022640"/>
    </source>
</evidence>
<comment type="similarity">
    <text evidence="6">Belongs to the short-chain dehydrogenases/reductases (SDR) family. SDR65C subfamily.</text>
</comment>
<reference key="1">
    <citation type="journal article" date="1993" name="Plant Physiol.">
        <title>Generation of expressed sequence tags of random root cDNA clones of Brassica napus by single-run partial sequencing.</title>
        <authorList>
            <person name="Park Y.S."/>
            <person name="Kwak J.M."/>
            <person name="Kwon O.Y."/>
            <person name="Kim Y.S."/>
            <person name="Lee D.S."/>
            <person name="Cho M.J."/>
            <person name="Lee H.H."/>
            <person name="Nam H.G."/>
        </authorList>
    </citation>
    <scope>NUCLEOTIDE SEQUENCE</scope>
</reference>
<keyword evidence="2" id="KW-0150">Chloroplast</keyword>
<organism>
    <name type="scientific">Brassica napus</name>
    <name type="common">Rape</name>
    <dbReference type="NCBI Taxonomy" id="3708"/>
    <lineage>
        <taxon>Eukaryota</taxon>
        <taxon>Viridiplantae</taxon>
        <taxon>Streptophyta</taxon>
        <taxon>Embryophyta</taxon>
        <taxon>Tracheophyta</taxon>
        <taxon>Spermatophyta</taxon>
        <taxon>Magnoliopsida</taxon>
        <taxon>eudicotyledons</taxon>
        <taxon>Gunneridae</taxon>
        <taxon>Pentapetalae</taxon>
        <taxon>rosids</taxon>
        <taxon>malvids</taxon>
        <taxon>Brassicales</taxon>
        <taxon>Brassicaceae</taxon>
        <taxon>Brassiceae</taxon>
        <taxon>Brassica</taxon>
    </lineage>
</organism>
<dbReference type="PANTHER" id="PTHR42898:SF46">
    <property type="entry name" value="3-OXOACYL-[ACYL-CARRIER-PROTEIN] REDUCTASE"/>
    <property type="match status" value="1"/>
</dbReference>
<dbReference type="Gene3D" id="3.40.50.720">
    <property type="entry name" value="NAD(P)-binding Rossmann-like Domain"/>
    <property type="match status" value="1"/>
</dbReference>
<sequence>SVAGVVSFSCGSLYGLAKGALNQLARNLACEWAKDGIRANTVAPNSIRISFVSTIS</sequence>
<keyword evidence="4" id="KW-0521">NADP</keyword>
<proteinExistence type="inferred from homology"/>
<dbReference type="GO" id="GO:0016491">
    <property type="term" value="F:oxidoreductase activity"/>
    <property type="evidence" value="ECO:0007669"/>
    <property type="project" value="UniProtKB-KW"/>
</dbReference>
<keyword evidence="5" id="KW-0560">Oxidoreductase</keyword>
<name>Q9S990_BRANA</name>
<evidence type="ECO:0000256" key="6">
    <source>
        <dbReference type="ARBA" id="ARBA00025714"/>
    </source>
</evidence>
<evidence type="ECO:0000256" key="2">
    <source>
        <dbReference type="ARBA" id="ARBA00022528"/>
    </source>
</evidence>
<accession>Q9S990</accession>
<dbReference type="GO" id="GO:0009507">
    <property type="term" value="C:chloroplast"/>
    <property type="evidence" value="ECO:0007669"/>
    <property type="project" value="UniProtKB-SubCell"/>
</dbReference>
<dbReference type="PRINTS" id="PR00081">
    <property type="entry name" value="GDHRDH"/>
</dbReference>
<dbReference type="InterPro" id="IPR036291">
    <property type="entry name" value="NAD(P)-bd_dom_sf"/>
</dbReference>
<dbReference type="PANTHER" id="PTHR42898">
    <property type="entry name" value="TROPINONE REDUCTASE"/>
    <property type="match status" value="1"/>
</dbReference>
<dbReference type="SUPFAM" id="SSF51735">
    <property type="entry name" value="NAD(P)-binding Rossmann-fold domains"/>
    <property type="match status" value="1"/>
</dbReference>
<comment type="subcellular location">
    <subcellularLocation>
        <location evidence="1">Plastid</location>
        <location evidence="1">Chloroplast</location>
    </subcellularLocation>
</comment>
<evidence type="ECO:0000256" key="1">
    <source>
        <dbReference type="ARBA" id="ARBA00004229"/>
    </source>
</evidence>
<protein>
    <submittedName>
        <fullName>FIXR homolog</fullName>
    </submittedName>
</protein>
<dbReference type="Pfam" id="PF13561">
    <property type="entry name" value="adh_short_C2"/>
    <property type="match status" value="1"/>
</dbReference>